<dbReference type="InterPro" id="IPR006311">
    <property type="entry name" value="TAT_signal"/>
</dbReference>
<dbReference type="Pfam" id="PF16655">
    <property type="entry name" value="PhoD_N"/>
    <property type="match status" value="1"/>
</dbReference>
<reference evidence="3 4" key="1">
    <citation type="journal article" date="2013" name="Antonie Van Leeuwenhoek">
        <title>Dongia rigui sp. nov., isolated from freshwater of a large wetland in Korea.</title>
        <authorList>
            <person name="Baik K.S."/>
            <person name="Hwang Y.M."/>
            <person name="Choi J.S."/>
            <person name="Kwon J."/>
            <person name="Seong C.N."/>
        </authorList>
    </citation>
    <scope>NUCLEOTIDE SEQUENCE [LARGE SCALE GENOMIC DNA]</scope>
    <source>
        <strain evidence="3 4">04SU4-P</strain>
    </source>
</reference>
<evidence type="ECO:0000313" key="3">
    <source>
        <dbReference type="EMBL" id="MDY0872884.1"/>
    </source>
</evidence>
<organism evidence="3 4">
    <name type="scientific">Dongia rigui</name>
    <dbReference type="NCBI Taxonomy" id="940149"/>
    <lineage>
        <taxon>Bacteria</taxon>
        <taxon>Pseudomonadati</taxon>
        <taxon>Pseudomonadota</taxon>
        <taxon>Alphaproteobacteria</taxon>
        <taxon>Rhodospirillales</taxon>
        <taxon>Dongiaceae</taxon>
        <taxon>Dongia</taxon>
    </lineage>
</organism>
<protein>
    <submittedName>
        <fullName evidence="3">Alkaline phosphatase D family protein</fullName>
    </submittedName>
</protein>
<dbReference type="Pfam" id="PF09423">
    <property type="entry name" value="PhoD"/>
    <property type="match status" value="1"/>
</dbReference>
<dbReference type="Proteomes" id="UP001271769">
    <property type="component" value="Unassembled WGS sequence"/>
</dbReference>
<dbReference type="Gene3D" id="3.60.21.70">
    <property type="entry name" value="PhoD-like phosphatase"/>
    <property type="match status" value="1"/>
</dbReference>
<proteinExistence type="predicted"/>
<evidence type="ECO:0000313" key="4">
    <source>
        <dbReference type="Proteomes" id="UP001271769"/>
    </source>
</evidence>
<feature type="domain" description="Phospholipase D N-terminal" evidence="2">
    <location>
        <begin position="54"/>
        <end position="158"/>
    </location>
</feature>
<dbReference type="RefSeq" id="WP_320501355.1">
    <property type="nucleotide sequence ID" value="NZ_JAXCLX010000002.1"/>
</dbReference>
<dbReference type="InterPro" id="IPR038607">
    <property type="entry name" value="PhoD-like_sf"/>
</dbReference>
<accession>A0ABU5E0Y5</accession>
<dbReference type="InterPro" id="IPR029052">
    <property type="entry name" value="Metallo-depent_PP-like"/>
</dbReference>
<dbReference type="InterPro" id="IPR052900">
    <property type="entry name" value="Phospholipid_Metab_Enz"/>
</dbReference>
<dbReference type="CDD" id="cd07389">
    <property type="entry name" value="MPP_PhoD"/>
    <property type="match status" value="1"/>
</dbReference>
<comment type="caution">
    <text evidence="3">The sequence shown here is derived from an EMBL/GenBank/DDBJ whole genome shotgun (WGS) entry which is preliminary data.</text>
</comment>
<dbReference type="InterPro" id="IPR032093">
    <property type="entry name" value="PhoD_N"/>
</dbReference>
<gene>
    <name evidence="3" type="ORF">SMD31_13160</name>
</gene>
<dbReference type="PROSITE" id="PS51318">
    <property type="entry name" value="TAT"/>
    <property type="match status" value="1"/>
</dbReference>
<feature type="domain" description="PhoD-like phosphatase metallophosphatase" evidence="1">
    <location>
        <begin position="171"/>
        <end position="503"/>
    </location>
</feature>
<dbReference type="PANTHER" id="PTHR43606">
    <property type="entry name" value="PHOSPHATASE, PUTATIVE (AFU_ORTHOLOGUE AFUA_6G08710)-RELATED"/>
    <property type="match status" value="1"/>
</dbReference>
<evidence type="ECO:0000259" key="1">
    <source>
        <dbReference type="Pfam" id="PF09423"/>
    </source>
</evidence>
<dbReference type="Gene3D" id="2.60.40.380">
    <property type="entry name" value="Purple acid phosphatase-like, N-terminal"/>
    <property type="match status" value="1"/>
</dbReference>
<dbReference type="EMBL" id="JAXCLX010000002">
    <property type="protein sequence ID" value="MDY0872884.1"/>
    <property type="molecule type" value="Genomic_DNA"/>
</dbReference>
<sequence length="535" mass="58423">MAVSTPSRRQFLIASGATLAGIAVSSSGFANFAPYYAYHRSGNPLTGKTDPFTLGVASGSPTANGFILWTRLAPDPLSPDSAAPGGIALKDHPLGIALDVEIAADPAMRHVLRQGTALAEAAHGFSVHLPVDGLTSDRPYWYRFHLGPYTSAVGSARTLPRAGRPADRLTLGFTSCANFERGYFSGYRHLAAEQPDLVLMLGDYIYEQVEQNRPVLRRHSDNAVPTTLDGYRRRYAQYRLDPDLQNLHATAPTLVTWDDHEVENDYAGDWSENFAPPAAFARRRQAAYRAFYEHMPVRNRPHAAGLDIYDSVTVGDLARVSLLDGRQYRSRGACYAAPGQGGGHQVDSRTCPELMDPSRSMLGLRQEQWLGGNLATSPARWNIVAQNVIMAELDARDAAGTVTAWTDAWDGYPLARRRLLEQLTRARNPVVFSGDIHSFWNNDLMLDGRTVASEFVTSSITSDGPPQAHLQAMLDAHPHVHFAESRKRGYSLVEMTGGTLTSHFRTVSHVGDPQASLATLRSFVIEDGRVGAAAA</sequence>
<dbReference type="InterPro" id="IPR018946">
    <property type="entry name" value="PhoD-like_MPP"/>
</dbReference>
<dbReference type="PANTHER" id="PTHR43606:SF2">
    <property type="entry name" value="ALKALINE PHOSPHATASE FAMILY PROTEIN (AFU_ORTHOLOGUE AFUA_5G03860)"/>
    <property type="match status" value="1"/>
</dbReference>
<name>A0ABU5E0Y5_9PROT</name>
<keyword evidence="4" id="KW-1185">Reference proteome</keyword>
<evidence type="ECO:0000259" key="2">
    <source>
        <dbReference type="Pfam" id="PF16655"/>
    </source>
</evidence>
<dbReference type="SUPFAM" id="SSF56300">
    <property type="entry name" value="Metallo-dependent phosphatases"/>
    <property type="match status" value="1"/>
</dbReference>